<feature type="compositionally biased region" description="Basic and acidic residues" evidence="1">
    <location>
        <begin position="63"/>
        <end position="80"/>
    </location>
</feature>
<dbReference type="SUPFAM" id="SSF52980">
    <property type="entry name" value="Restriction endonuclease-like"/>
    <property type="match status" value="1"/>
</dbReference>
<reference evidence="2 3" key="1">
    <citation type="journal article" date="2021" name="Sci. Rep.">
        <title>The genome of the diatom Chaetoceros tenuissimus carries an ancient integrated fragment of an extant virus.</title>
        <authorList>
            <person name="Hongo Y."/>
            <person name="Kimura K."/>
            <person name="Takaki Y."/>
            <person name="Yoshida Y."/>
            <person name="Baba S."/>
            <person name="Kobayashi G."/>
            <person name="Nagasaki K."/>
            <person name="Hano T."/>
            <person name="Tomaru Y."/>
        </authorList>
    </citation>
    <scope>NUCLEOTIDE SEQUENCE [LARGE SCALE GENOMIC DNA]</scope>
    <source>
        <strain evidence="2 3">NIES-3715</strain>
    </source>
</reference>
<feature type="region of interest" description="Disordered" evidence="1">
    <location>
        <begin position="48"/>
        <end position="100"/>
    </location>
</feature>
<dbReference type="InterPro" id="IPR011335">
    <property type="entry name" value="Restrct_endonuc-II-like"/>
</dbReference>
<gene>
    <name evidence="2" type="ORF">CTEN210_06625</name>
</gene>
<evidence type="ECO:0000313" key="3">
    <source>
        <dbReference type="Proteomes" id="UP001054902"/>
    </source>
</evidence>
<keyword evidence="3" id="KW-1185">Reference proteome</keyword>
<dbReference type="InterPro" id="IPR051703">
    <property type="entry name" value="NF-kappa-B_Signaling_Reg"/>
</dbReference>
<dbReference type="PANTHER" id="PTHR46609:SF6">
    <property type="entry name" value="EXONUCLEASE, PHAGE-TYPE_RECB, C-TERMINAL DOMAIN-CONTAINING PROTEIN-RELATED"/>
    <property type="match status" value="1"/>
</dbReference>
<protein>
    <submittedName>
        <fullName evidence="2">Uncharacterized protein</fullName>
    </submittedName>
</protein>
<name>A0AAD3H4Z9_9STRA</name>
<dbReference type="PANTHER" id="PTHR46609">
    <property type="entry name" value="EXONUCLEASE, PHAGE-TYPE/RECB, C-TERMINAL DOMAIN-CONTAINING PROTEIN"/>
    <property type="match status" value="1"/>
</dbReference>
<evidence type="ECO:0000313" key="2">
    <source>
        <dbReference type="EMBL" id="GFH50149.1"/>
    </source>
</evidence>
<evidence type="ECO:0000256" key="1">
    <source>
        <dbReference type="SAM" id="MobiDB-lite"/>
    </source>
</evidence>
<dbReference type="AlphaFoldDB" id="A0AAD3H4Z9"/>
<dbReference type="EMBL" id="BLLK01000038">
    <property type="protein sequence ID" value="GFH50149.1"/>
    <property type="molecule type" value="Genomic_DNA"/>
</dbReference>
<comment type="caution">
    <text evidence="2">The sequence shown here is derived from an EMBL/GenBank/DDBJ whole genome shotgun (WGS) entry which is preliminary data.</text>
</comment>
<proteinExistence type="predicted"/>
<dbReference type="Gene3D" id="3.90.320.10">
    <property type="match status" value="1"/>
</dbReference>
<dbReference type="InterPro" id="IPR011604">
    <property type="entry name" value="PDDEXK-like_dom_sf"/>
</dbReference>
<organism evidence="2 3">
    <name type="scientific">Chaetoceros tenuissimus</name>
    <dbReference type="NCBI Taxonomy" id="426638"/>
    <lineage>
        <taxon>Eukaryota</taxon>
        <taxon>Sar</taxon>
        <taxon>Stramenopiles</taxon>
        <taxon>Ochrophyta</taxon>
        <taxon>Bacillariophyta</taxon>
        <taxon>Coscinodiscophyceae</taxon>
        <taxon>Chaetocerotophycidae</taxon>
        <taxon>Chaetocerotales</taxon>
        <taxon>Chaetocerotaceae</taxon>
        <taxon>Chaetoceros</taxon>
    </lineage>
</organism>
<dbReference type="Proteomes" id="UP001054902">
    <property type="component" value="Unassembled WGS sequence"/>
</dbReference>
<sequence length="520" mass="59792">MTATAFIPSQIISFKRRQDRGIDLTSYTVITQKQVRQGNKSLDLVPSQSIHSANNKKNKNKTKLQETIRDANVEKNESGKDASTSTSTLNKTQKKKKKKHSFQYYGNLPDVHWRAIPMEHLRVHPKYKPLPLPTTLQTLQNIEQVRQFRQDSWQWDALHTGRCTTSQSAPALGFLEPKAAKLLGIPRSLQKSPMEAFRRLSQKALRTLEEMNAVLCHHDDLENYQVDCQQYMLWRDMKDVKHYPFSAKYLPFISKAELEVRKEDTQAYMQNLSSSMRVRMSWGNSQEATAILTALNYFTKLDSNVILEEVGMCGAGLALNCTEGDEHALILGASPDSIITYGNGTSEVLEVKNHCPFVPSDWMSGSKKQKQRRKSKGGFRIRELPLQYSVPPAYIPQLMMEILCCGESCRSAIMVRQTATCGAVILRLHRDDEWISEMIYWLKMFMSEYVSKETPPPQNFFFDGHEESERYQRFLERTKALSESVELVKEVRHNDIQRVLGENGLRLPLFLDNFGHKHPR</sequence>
<accession>A0AAD3H4Z9</accession>
<dbReference type="GO" id="GO:0006281">
    <property type="term" value="P:DNA repair"/>
    <property type="evidence" value="ECO:0007669"/>
    <property type="project" value="UniProtKB-ARBA"/>
</dbReference>